<dbReference type="EMBL" id="JAFDVH010000019">
    <property type="protein sequence ID" value="KAG7459896.1"/>
    <property type="molecule type" value="Genomic_DNA"/>
</dbReference>
<feature type="region of interest" description="Disordered" evidence="1">
    <location>
        <begin position="233"/>
        <end position="257"/>
    </location>
</feature>
<dbReference type="AlphaFoldDB" id="A0A9D3PIM2"/>
<keyword evidence="2" id="KW-0812">Transmembrane</keyword>
<evidence type="ECO:0000313" key="3">
    <source>
        <dbReference type="EMBL" id="KAG7459896.1"/>
    </source>
</evidence>
<reference evidence="3" key="1">
    <citation type="submission" date="2021-01" db="EMBL/GenBank/DDBJ databases">
        <authorList>
            <person name="Zahm M."/>
            <person name="Roques C."/>
            <person name="Cabau C."/>
            <person name="Klopp C."/>
            <person name="Donnadieu C."/>
            <person name="Jouanno E."/>
            <person name="Lampietro C."/>
            <person name="Louis A."/>
            <person name="Herpin A."/>
            <person name="Echchiki A."/>
            <person name="Berthelot C."/>
            <person name="Parey E."/>
            <person name="Roest-Crollius H."/>
            <person name="Braasch I."/>
            <person name="Postlethwait J."/>
            <person name="Bobe J."/>
            <person name="Montfort J."/>
            <person name="Bouchez O."/>
            <person name="Begum T."/>
            <person name="Mejri S."/>
            <person name="Adams A."/>
            <person name="Chen W.-J."/>
            <person name="Guiguen Y."/>
        </authorList>
    </citation>
    <scope>NUCLEOTIDE SEQUENCE</scope>
    <source>
        <strain evidence="3">YG-15Mar2019-1</strain>
        <tissue evidence="3">Brain</tissue>
    </source>
</reference>
<evidence type="ECO:0008006" key="5">
    <source>
        <dbReference type="Google" id="ProtNLM"/>
    </source>
</evidence>
<accession>A0A9D3PIM2</accession>
<evidence type="ECO:0000256" key="1">
    <source>
        <dbReference type="SAM" id="MobiDB-lite"/>
    </source>
</evidence>
<evidence type="ECO:0000313" key="4">
    <source>
        <dbReference type="Proteomes" id="UP001046870"/>
    </source>
</evidence>
<keyword evidence="2" id="KW-1133">Transmembrane helix</keyword>
<dbReference type="OrthoDB" id="8952162at2759"/>
<keyword evidence="2" id="KW-0472">Membrane</keyword>
<keyword evidence="4" id="KW-1185">Reference proteome</keyword>
<dbReference type="Proteomes" id="UP001046870">
    <property type="component" value="Chromosome 19"/>
</dbReference>
<protein>
    <recommendedName>
        <fullName evidence="5">Linker for activation of T-cells family member 1</fullName>
    </recommendedName>
</protein>
<sequence>MPVVSHYPILRPFAITFSCFISLPFVTRITLCPSLMQTIHLWTLKIICYWSCYIVDLVTNLLHATRFFHVDSPSVNLVMEVAALGPLLSGGLLVVSVVLLAGLCVSCRKSSHRTSIQQYFSEDDYIQQCHPGPGEFRLVRPTCPAPPVSSRGSGHSAHLTFDNSPLLDQTRRPSFNPNDTGVIILNKRPSSLPDDDYVNEDDDDDEEVKGEGYIEVLPDPPAEVSICVSQQSLASTQSSGRGNYVNVKEEDEQSDASSQNYINVNAEEHAGFHQAESLDSFGNFDSDNNSVSDYVNTSEFNTSPAQCVP</sequence>
<gene>
    <name evidence="3" type="ORF">MATL_G00215480</name>
</gene>
<feature type="transmembrane region" description="Helical" evidence="2">
    <location>
        <begin position="12"/>
        <end position="31"/>
    </location>
</feature>
<feature type="region of interest" description="Disordered" evidence="1">
    <location>
        <begin position="273"/>
        <end position="309"/>
    </location>
</feature>
<feature type="compositionally biased region" description="Acidic residues" evidence="1">
    <location>
        <begin position="193"/>
        <end position="208"/>
    </location>
</feature>
<name>A0A9D3PIM2_MEGAT</name>
<feature type="transmembrane region" description="Helical" evidence="2">
    <location>
        <begin position="83"/>
        <end position="105"/>
    </location>
</feature>
<organism evidence="3 4">
    <name type="scientific">Megalops atlanticus</name>
    <name type="common">Tarpon</name>
    <name type="synonym">Clupea gigantea</name>
    <dbReference type="NCBI Taxonomy" id="7932"/>
    <lineage>
        <taxon>Eukaryota</taxon>
        <taxon>Metazoa</taxon>
        <taxon>Chordata</taxon>
        <taxon>Craniata</taxon>
        <taxon>Vertebrata</taxon>
        <taxon>Euteleostomi</taxon>
        <taxon>Actinopterygii</taxon>
        <taxon>Neopterygii</taxon>
        <taxon>Teleostei</taxon>
        <taxon>Elopiformes</taxon>
        <taxon>Megalopidae</taxon>
        <taxon>Megalops</taxon>
    </lineage>
</organism>
<comment type="caution">
    <text evidence="3">The sequence shown here is derived from an EMBL/GenBank/DDBJ whole genome shotgun (WGS) entry which is preliminary data.</text>
</comment>
<feature type="compositionally biased region" description="Polar residues" evidence="1">
    <location>
        <begin position="283"/>
        <end position="309"/>
    </location>
</feature>
<evidence type="ECO:0000256" key="2">
    <source>
        <dbReference type="SAM" id="Phobius"/>
    </source>
</evidence>
<feature type="compositionally biased region" description="Polar residues" evidence="1">
    <location>
        <begin position="161"/>
        <end position="179"/>
    </location>
</feature>
<feature type="region of interest" description="Disordered" evidence="1">
    <location>
        <begin position="147"/>
        <end position="209"/>
    </location>
</feature>
<feature type="transmembrane region" description="Helical" evidence="2">
    <location>
        <begin position="43"/>
        <end position="63"/>
    </location>
</feature>
<proteinExistence type="predicted"/>